<feature type="region of interest" description="Disordered" evidence="1">
    <location>
        <begin position="1"/>
        <end position="323"/>
    </location>
</feature>
<feature type="compositionally biased region" description="Low complexity" evidence="1">
    <location>
        <begin position="247"/>
        <end position="262"/>
    </location>
</feature>
<accession>A0A2P5I6U7</accession>
<dbReference type="STRING" id="158607.A0A2P5I6U7"/>
<dbReference type="InterPro" id="IPR025451">
    <property type="entry name" value="DUF4211"/>
</dbReference>
<evidence type="ECO:0000256" key="1">
    <source>
        <dbReference type="SAM" id="MobiDB-lite"/>
    </source>
</evidence>
<name>A0A2P5I6U7_DIAHE</name>
<feature type="domain" description="DUF4211" evidence="2">
    <location>
        <begin position="393"/>
        <end position="530"/>
    </location>
</feature>
<sequence length="693" mass="78055">MGSSKRRRQQQQQQRLTFEAVPQAESPALSQGLSPARVRFESPKNGSPSSRTVRPLSMARSKKPKQQTLDASLSKDRTKRQATQPEGEDEIMPVSPGKDVKARRRQPPSPPASSFMSKSIRPRHHIVDSDTDNPVEEDGELDDTDGEGPSRHEISRRRLSRPAKRSNVPVTNLEDSDDDEEPIARSSQSLPNQAAVSDDSDDAPLVTPRSSARKKSRVVLAEDEEDVQSPTKRRRLTRNTRAVSIVDSTDSSDSQLSQPDRQANTPSNMDSASPQPSTRKTRSRARKGHRSEKEKKMELLRRRRAGEKGLTMSDLNTSEEEVAGDEGALYDTDSDHQALDVFDDESDDAGPAEQPSASAKKAKHRKKKKASGRRDGANGGEDSADSEGNLDGFIDEDDTLGVPDDALLLMPLEFTRASRKPLKAHFRDAVEWLVHRRINPAFERDDEVYRTAWTRLDDEVVGLANSKWVSSSWRPDFYRLLRARPYIEQAELGYGHLSTDVEKCQACGRSNHPATWAINFTGKPYDSNTLDELENDTTSGSEDESSSSSTSSGEGERPRGQQQKQRQKQKQKKQRPDRDVHGNALPPEDRQFFVGTVCNSNAEMAHNLLHWKPALRDWVNGALEREGWLAPERLVELDRMRRKERRRVADEVVEAWDASGIIKRLYADFKENIRRAEERDTTKSSRGGRNYRR</sequence>
<dbReference type="Pfam" id="PF13926">
    <property type="entry name" value="DUF4211"/>
    <property type="match status" value="1"/>
</dbReference>
<feature type="region of interest" description="Disordered" evidence="1">
    <location>
        <begin position="527"/>
        <end position="588"/>
    </location>
</feature>
<dbReference type="EMBL" id="MAVT02000203">
    <property type="protein sequence ID" value="POS78215.1"/>
    <property type="molecule type" value="Genomic_DNA"/>
</dbReference>
<feature type="compositionally biased region" description="Basic and acidic residues" evidence="1">
    <location>
        <begin position="574"/>
        <end position="588"/>
    </location>
</feature>
<organism evidence="3 4">
    <name type="scientific">Diaporthe helianthi</name>
    <dbReference type="NCBI Taxonomy" id="158607"/>
    <lineage>
        <taxon>Eukaryota</taxon>
        <taxon>Fungi</taxon>
        <taxon>Dikarya</taxon>
        <taxon>Ascomycota</taxon>
        <taxon>Pezizomycotina</taxon>
        <taxon>Sordariomycetes</taxon>
        <taxon>Sordariomycetidae</taxon>
        <taxon>Diaporthales</taxon>
        <taxon>Diaporthaceae</taxon>
        <taxon>Diaporthe</taxon>
    </lineage>
</organism>
<dbReference type="GO" id="GO:0005634">
    <property type="term" value="C:nucleus"/>
    <property type="evidence" value="ECO:0007669"/>
    <property type="project" value="TreeGrafter"/>
</dbReference>
<dbReference type="InParanoid" id="A0A2P5I6U7"/>
<dbReference type="AlphaFoldDB" id="A0A2P5I6U7"/>
<dbReference type="PANTHER" id="PTHR14689">
    <property type="entry name" value="PHORBOL-ESTER_DAG-TYPE DOMAIN-CONTAINING PROTEIN"/>
    <property type="match status" value="1"/>
</dbReference>
<dbReference type="OrthoDB" id="21499at2759"/>
<proteinExistence type="predicted"/>
<evidence type="ECO:0000313" key="4">
    <source>
        <dbReference type="Proteomes" id="UP000094444"/>
    </source>
</evidence>
<keyword evidence="4" id="KW-1185">Reference proteome</keyword>
<protein>
    <recommendedName>
        <fullName evidence="2">DUF4211 domain-containing protein</fullName>
    </recommendedName>
</protein>
<feature type="compositionally biased region" description="Basic residues" evidence="1">
    <location>
        <begin position="154"/>
        <end position="164"/>
    </location>
</feature>
<evidence type="ECO:0000259" key="2">
    <source>
        <dbReference type="Pfam" id="PF13926"/>
    </source>
</evidence>
<feature type="compositionally biased region" description="Polar residues" evidence="1">
    <location>
        <begin position="185"/>
        <end position="195"/>
    </location>
</feature>
<dbReference type="Proteomes" id="UP000094444">
    <property type="component" value="Unassembled WGS sequence"/>
</dbReference>
<reference evidence="3" key="1">
    <citation type="submission" date="2017-09" db="EMBL/GenBank/DDBJ databases">
        <title>Polyketide synthases of a Diaporthe helianthi virulent isolate.</title>
        <authorList>
            <person name="Baroncelli R."/>
        </authorList>
    </citation>
    <scope>NUCLEOTIDE SEQUENCE [LARGE SCALE GENOMIC DNA]</scope>
    <source>
        <strain evidence="3">7/96</strain>
    </source>
</reference>
<feature type="compositionally biased region" description="Basic residues" evidence="1">
    <location>
        <begin position="360"/>
        <end position="371"/>
    </location>
</feature>
<feature type="region of interest" description="Disordered" evidence="1">
    <location>
        <begin position="342"/>
        <end position="396"/>
    </location>
</feature>
<feature type="compositionally biased region" description="Basic and acidic residues" evidence="1">
    <location>
        <begin position="291"/>
        <end position="300"/>
    </location>
</feature>
<feature type="compositionally biased region" description="Basic residues" evidence="1">
    <location>
        <begin position="279"/>
        <end position="290"/>
    </location>
</feature>
<feature type="compositionally biased region" description="Acidic residues" evidence="1">
    <location>
        <begin position="129"/>
        <end position="146"/>
    </location>
</feature>
<feature type="compositionally biased region" description="Polar residues" evidence="1">
    <location>
        <begin position="263"/>
        <end position="278"/>
    </location>
</feature>
<evidence type="ECO:0000313" key="3">
    <source>
        <dbReference type="EMBL" id="POS78215.1"/>
    </source>
</evidence>
<gene>
    <name evidence="3" type="ORF">DHEL01_v203380</name>
</gene>
<feature type="compositionally biased region" description="Acidic residues" evidence="1">
    <location>
        <begin position="529"/>
        <end position="545"/>
    </location>
</feature>
<dbReference type="PANTHER" id="PTHR14689:SF0">
    <property type="entry name" value="COILED-COIL DOMAIN-CONTAINING PROTEIN 82"/>
    <property type="match status" value="1"/>
</dbReference>
<comment type="caution">
    <text evidence="3">The sequence shown here is derived from an EMBL/GenBank/DDBJ whole genome shotgun (WGS) entry which is preliminary data.</text>
</comment>